<dbReference type="Pfam" id="PF07712">
    <property type="entry name" value="SURNod19"/>
    <property type="match status" value="1"/>
</dbReference>
<feature type="region of interest" description="Disordered" evidence="1">
    <location>
        <begin position="56"/>
        <end position="75"/>
    </location>
</feature>
<evidence type="ECO:0008006" key="5">
    <source>
        <dbReference type="Google" id="ProtNLM"/>
    </source>
</evidence>
<evidence type="ECO:0000313" key="3">
    <source>
        <dbReference type="EMBL" id="OLR95164.1"/>
    </source>
</evidence>
<evidence type="ECO:0000313" key="4">
    <source>
        <dbReference type="Proteomes" id="UP000186040"/>
    </source>
</evidence>
<dbReference type="AlphaFoldDB" id="A0A1Q9LT60"/>
<reference evidence="3 4" key="1">
    <citation type="submission" date="2016-10" db="EMBL/GenBank/DDBJ databases">
        <title>The Draft Genome Sequence of Actinokineospora bangkokensis 44EHWT reveals the biosynthetic pathway of antifungal compounds Thailandins with unusual extender unit butylmalonyl-CoA.</title>
        <authorList>
            <person name="Greule A."/>
            <person name="Intra B."/>
            <person name="Flemming S."/>
            <person name="Rommel M.G."/>
            <person name="Panbangred W."/>
            <person name="Bechthold A."/>
        </authorList>
    </citation>
    <scope>NUCLEOTIDE SEQUENCE [LARGE SCALE GENOMIC DNA]</scope>
    <source>
        <strain evidence="3 4">44EHW</strain>
    </source>
</reference>
<sequence>MLAVLAAVAVGASLIVASGSAGAGQSTAAVAPAPATQLASNGQPVAKEISTTGVPVGARRNADGSTTTKVKLGPFNLAPMPADGDDHEHPSSTGEVGTMHGPDDPGGHHGAMTRTVALMLPPCTNCFITGIKPDMTMADGSPANYAQDVMLHHTVFFDRSKSDITCPGGWPGMAGQRIFASGNERTGGTLPEGYGVKFGFIPLTWMMIELMSMSHEQKSVTVTVDLTWKPGNTPGMKAVTPLWLDADNCGLSEHAVPEGESHTGWDWKSTVSGNFVGAGGHQHDGGSWIKLYNKDTNQEICTSTAGYDTKPEYQGHVESMSTCLSPSLGRVTKGQTLSLDSYYHTHMADEHAMSIMVAFIDEKG</sequence>
<dbReference type="Proteomes" id="UP000186040">
    <property type="component" value="Unassembled WGS sequence"/>
</dbReference>
<dbReference type="EMBL" id="MKQR01000004">
    <property type="protein sequence ID" value="OLR95164.1"/>
    <property type="molecule type" value="Genomic_DNA"/>
</dbReference>
<evidence type="ECO:0000256" key="1">
    <source>
        <dbReference type="SAM" id="MobiDB-lite"/>
    </source>
</evidence>
<feature type="chain" id="PRO_5038945974" description="DUF1996 domain-containing protein" evidence="2">
    <location>
        <begin position="24"/>
        <end position="364"/>
    </location>
</feature>
<evidence type="ECO:0000256" key="2">
    <source>
        <dbReference type="SAM" id="SignalP"/>
    </source>
</evidence>
<keyword evidence="2" id="KW-0732">Signal</keyword>
<feature type="region of interest" description="Disordered" evidence="1">
    <location>
        <begin position="80"/>
        <end position="111"/>
    </location>
</feature>
<organism evidence="3 4">
    <name type="scientific">Actinokineospora bangkokensis</name>
    <dbReference type="NCBI Taxonomy" id="1193682"/>
    <lineage>
        <taxon>Bacteria</taxon>
        <taxon>Bacillati</taxon>
        <taxon>Actinomycetota</taxon>
        <taxon>Actinomycetes</taxon>
        <taxon>Pseudonocardiales</taxon>
        <taxon>Pseudonocardiaceae</taxon>
        <taxon>Actinokineospora</taxon>
    </lineage>
</organism>
<keyword evidence="4" id="KW-1185">Reference proteome</keyword>
<accession>A0A1Q9LT60</accession>
<dbReference type="InterPro" id="IPR011692">
    <property type="entry name" value="Stress_up-reg_Nod19"/>
</dbReference>
<name>A0A1Q9LT60_9PSEU</name>
<dbReference type="STRING" id="1193682.BJP25_07645"/>
<gene>
    <name evidence="3" type="ORF">BJP25_07645</name>
</gene>
<protein>
    <recommendedName>
        <fullName evidence="5">DUF1996 domain-containing protein</fullName>
    </recommendedName>
</protein>
<proteinExistence type="predicted"/>
<comment type="caution">
    <text evidence="3">The sequence shown here is derived from an EMBL/GenBank/DDBJ whole genome shotgun (WGS) entry which is preliminary data.</text>
</comment>
<feature type="signal peptide" evidence="2">
    <location>
        <begin position="1"/>
        <end position="23"/>
    </location>
</feature>